<dbReference type="GO" id="GO:0005737">
    <property type="term" value="C:cytoplasm"/>
    <property type="evidence" value="ECO:0007669"/>
    <property type="project" value="UniProtKB-SubCell"/>
</dbReference>
<evidence type="ECO:0000313" key="18">
    <source>
        <dbReference type="EMBL" id="SHE48365.1"/>
    </source>
</evidence>
<dbReference type="AlphaFoldDB" id="A0A1M4TVB6"/>
<dbReference type="OrthoDB" id="9803420at2"/>
<feature type="binding site" evidence="14 15">
    <location>
        <position position="34"/>
    </location>
    <ligand>
        <name>a divalent metal cation</name>
        <dbReference type="ChEBI" id="CHEBI:60240"/>
    </ligand>
</feature>
<evidence type="ECO:0000256" key="10">
    <source>
        <dbReference type="ARBA" id="ARBA00022723"/>
    </source>
</evidence>
<dbReference type="RefSeq" id="WP_143156314.1">
    <property type="nucleotide sequence ID" value="NZ_FQVB01000004.1"/>
</dbReference>
<comment type="cofactor">
    <cofactor evidence="2">
        <name>Mg(2+)</name>
        <dbReference type="ChEBI" id="CHEBI:18420"/>
    </cofactor>
</comment>
<dbReference type="NCBIfam" id="NF000594">
    <property type="entry name" value="PRK00015.1-1"/>
    <property type="match status" value="1"/>
</dbReference>
<dbReference type="GO" id="GO:0032299">
    <property type="term" value="C:ribonuclease H2 complex"/>
    <property type="evidence" value="ECO:0007669"/>
    <property type="project" value="TreeGrafter"/>
</dbReference>
<dbReference type="EMBL" id="FQVB01000004">
    <property type="protein sequence ID" value="SHE48365.1"/>
    <property type="molecule type" value="Genomic_DNA"/>
</dbReference>
<accession>A0A1M4TVB6</accession>
<feature type="binding site" evidence="14 15">
    <location>
        <position position="33"/>
    </location>
    <ligand>
        <name>a divalent metal cation</name>
        <dbReference type="ChEBI" id="CHEBI:60240"/>
    </ligand>
</feature>
<keyword evidence="12 14" id="KW-0378">Hydrolase</keyword>
<evidence type="ECO:0000256" key="14">
    <source>
        <dbReference type="HAMAP-Rule" id="MF_00052"/>
    </source>
</evidence>
<evidence type="ECO:0000259" key="17">
    <source>
        <dbReference type="PROSITE" id="PS51975"/>
    </source>
</evidence>
<dbReference type="GO" id="GO:0030145">
    <property type="term" value="F:manganese ion binding"/>
    <property type="evidence" value="ECO:0007669"/>
    <property type="project" value="UniProtKB-UniRule"/>
</dbReference>
<dbReference type="Proteomes" id="UP000184076">
    <property type="component" value="Unassembled WGS sequence"/>
</dbReference>
<sequence>MQQRTLFQAPPEDGLRLERRARRRGFFYVAGVDEAGRGPLAGPVVAAAVLLPEAPNLPGVTDSKKLTALQRQRLVEAVYREAVSVGVGCAEPAEIDRLNILQATFRAMVRALQALRPQPDFILVDGPYALPVDIPHKGIPKGDALSLSIGAASIVAKVHRDRLMDELDERYPQYGFKEHKGYPTRAHREALLRHGPCPAHRLSFKGVRELVESPRAR</sequence>
<evidence type="ECO:0000256" key="3">
    <source>
        <dbReference type="ARBA" id="ARBA00004065"/>
    </source>
</evidence>
<evidence type="ECO:0000256" key="16">
    <source>
        <dbReference type="RuleBase" id="RU003515"/>
    </source>
</evidence>
<evidence type="ECO:0000256" key="7">
    <source>
        <dbReference type="ARBA" id="ARBA00019179"/>
    </source>
</evidence>
<comment type="function">
    <text evidence="3 14 16">Endonuclease that specifically degrades the RNA of RNA-DNA hybrids.</text>
</comment>
<evidence type="ECO:0000256" key="12">
    <source>
        <dbReference type="ARBA" id="ARBA00022801"/>
    </source>
</evidence>
<evidence type="ECO:0000256" key="2">
    <source>
        <dbReference type="ARBA" id="ARBA00001946"/>
    </source>
</evidence>
<reference evidence="19" key="1">
    <citation type="submission" date="2016-11" db="EMBL/GenBank/DDBJ databases">
        <authorList>
            <person name="Varghese N."/>
            <person name="Submissions S."/>
        </authorList>
    </citation>
    <scope>NUCLEOTIDE SEQUENCE [LARGE SCALE GENOMIC DNA]</scope>
    <source>
        <strain evidence="19">DSM 9756</strain>
    </source>
</reference>
<dbReference type="PANTHER" id="PTHR10954:SF18">
    <property type="entry name" value="RIBONUCLEASE HII"/>
    <property type="match status" value="1"/>
</dbReference>
<evidence type="ECO:0000256" key="6">
    <source>
        <dbReference type="ARBA" id="ARBA00012180"/>
    </source>
</evidence>
<dbReference type="STRING" id="1121391.SAMN02745206_00388"/>
<dbReference type="HAMAP" id="MF_00052_B">
    <property type="entry name" value="RNase_HII_B"/>
    <property type="match status" value="1"/>
</dbReference>
<dbReference type="InterPro" id="IPR024567">
    <property type="entry name" value="RNase_HII/HIII_dom"/>
</dbReference>
<dbReference type="GO" id="GO:0006298">
    <property type="term" value="P:mismatch repair"/>
    <property type="evidence" value="ECO:0007669"/>
    <property type="project" value="TreeGrafter"/>
</dbReference>
<dbReference type="GO" id="GO:0004523">
    <property type="term" value="F:RNA-DNA hybrid ribonuclease activity"/>
    <property type="evidence" value="ECO:0007669"/>
    <property type="project" value="UniProtKB-UniRule"/>
</dbReference>
<dbReference type="InterPro" id="IPR012337">
    <property type="entry name" value="RNaseH-like_sf"/>
</dbReference>
<dbReference type="PROSITE" id="PS51975">
    <property type="entry name" value="RNASE_H_2"/>
    <property type="match status" value="1"/>
</dbReference>
<evidence type="ECO:0000256" key="9">
    <source>
        <dbReference type="ARBA" id="ARBA00022722"/>
    </source>
</evidence>
<dbReference type="SUPFAM" id="SSF53098">
    <property type="entry name" value="Ribonuclease H-like"/>
    <property type="match status" value="1"/>
</dbReference>
<dbReference type="GO" id="GO:0003723">
    <property type="term" value="F:RNA binding"/>
    <property type="evidence" value="ECO:0007669"/>
    <property type="project" value="UniProtKB-UniRule"/>
</dbReference>
<dbReference type="PANTHER" id="PTHR10954">
    <property type="entry name" value="RIBONUCLEASE H2 SUBUNIT A"/>
    <property type="match status" value="1"/>
</dbReference>
<keyword evidence="11 14" id="KW-0255">Endonuclease</keyword>
<evidence type="ECO:0000256" key="11">
    <source>
        <dbReference type="ARBA" id="ARBA00022759"/>
    </source>
</evidence>
<dbReference type="InterPro" id="IPR001352">
    <property type="entry name" value="RNase_HII/HIII"/>
</dbReference>
<evidence type="ECO:0000256" key="8">
    <source>
        <dbReference type="ARBA" id="ARBA00022490"/>
    </source>
</evidence>
<dbReference type="InterPro" id="IPR036397">
    <property type="entry name" value="RNaseH_sf"/>
</dbReference>
<evidence type="ECO:0000256" key="13">
    <source>
        <dbReference type="ARBA" id="ARBA00023211"/>
    </source>
</evidence>
<evidence type="ECO:0000256" key="5">
    <source>
        <dbReference type="ARBA" id="ARBA00007383"/>
    </source>
</evidence>
<keyword evidence="10 14" id="KW-0479">Metal-binding</keyword>
<organism evidence="18 19">
    <name type="scientific">Desulfacinum infernum DSM 9756</name>
    <dbReference type="NCBI Taxonomy" id="1121391"/>
    <lineage>
        <taxon>Bacteria</taxon>
        <taxon>Pseudomonadati</taxon>
        <taxon>Thermodesulfobacteriota</taxon>
        <taxon>Syntrophobacteria</taxon>
        <taxon>Syntrophobacterales</taxon>
        <taxon>Syntrophobacteraceae</taxon>
        <taxon>Desulfacinum</taxon>
    </lineage>
</organism>
<keyword evidence="13 14" id="KW-0464">Manganese</keyword>
<keyword evidence="9 14" id="KW-0540">Nuclease</keyword>
<dbReference type="FunFam" id="3.30.420.10:FF:000006">
    <property type="entry name" value="Ribonuclease HII"/>
    <property type="match status" value="1"/>
</dbReference>
<comment type="catalytic activity">
    <reaction evidence="1 14 15 16">
        <text>Endonucleolytic cleavage to 5'-phosphomonoester.</text>
        <dbReference type="EC" id="3.1.26.4"/>
    </reaction>
</comment>
<gene>
    <name evidence="14" type="primary">rnhB</name>
    <name evidence="18" type="ORF">SAMN02745206_00388</name>
</gene>
<dbReference type="Pfam" id="PF01351">
    <property type="entry name" value="RNase_HII"/>
    <property type="match status" value="1"/>
</dbReference>
<dbReference type="GO" id="GO:0043137">
    <property type="term" value="P:DNA replication, removal of RNA primer"/>
    <property type="evidence" value="ECO:0007669"/>
    <property type="project" value="TreeGrafter"/>
</dbReference>
<comment type="similarity">
    <text evidence="5 14 16">Belongs to the RNase HII family.</text>
</comment>
<dbReference type="NCBIfam" id="NF000595">
    <property type="entry name" value="PRK00015.1-3"/>
    <property type="match status" value="1"/>
</dbReference>
<evidence type="ECO:0000313" key="19">
    <source>
        <dbReference type="Proteomes" id="UP000184076"/>
    </source>
</evidence>
<feature type="binding site" evidence="14 15">
    <location>
        <position position="125"/>
    </location>
    <ligand>
        <name>a divalent metal cation</name>
        <dbReference type="ChEBI" id="CHEBI:60240"/>
    </ligand>
</feature>
<dbReference type="Gene3D" id="3.30.420.10">
    <property type="entry name" value="Ribonuclease H-like superfamily/Ribonuclease H"/>
    <property type="match status" value="1"/>
</dbReference>
<comment type="cofactor">
    <cofactor evidence="14 15">
        <name>Mn(2+)</name>
        <dbReference type="ChEBI" id="CHEBI:29035"/>
    </cofactor>
    <cofactor evidence="14 15">
        <name>Mg(2+)</name>
        <dbReference type="ChEBI" id="CHEBI:18420"/>
    </cofactor>
    <text evidence="14 15">Manganese or magnesium. Binds 1 divalent metal ion per monomer in the absence of substrate. May bind a second metal ion after substrate binding.</text>
</comment>
<feature type="domain" description="RNase H type-2" evidence="17">
    <location>
        <begin position="27"/>
        <end position="216"/>
    </location>
</feature>
<evidence type="ECO:0000256" key="4">
    <source>
        <dbReference type="ARBA" id="ARBA00004496"/>
    </source>
</evidence>
<protein>
    <recommendedName>
        <fullName evidence="7 14">Ribonuclease HII</fullName>
        <shortName evidence="14">RNase HII</shortName>
        <ecNumber evidence="6 14">3.1.26.4</ecNumber>
    </recommendedName>
</protein>
<name>A0A1M4TVB6_9BACT</name>
<proteinExistence type="inferred from homology"/>
<keyword evidence="8 14" id="KW-0963">Cytoplasm</keyword>
<evidence type="ECO:0000256" key="1">
    <source>
        <dbReference type="ARBA" id="ARBA00000077"/>
    </source>
</evidence>
<comment type="subcellular location">
    <subcellularLocation>
        <location evidence="4 14">Cytoplasm</location>
    </subcellularLocation>
</comment>
<keyword evidence="19" id="KW-1185">Reference proteome</keyword>
<dbReference type="EC" id="3.1.26.4" evidence="6 14"/>
<dbReference type="CDD" id="cd07182">
    <property type="entry name" value="RNase_HII_bacteria_HII_like"/>
    <property type="match status" value="1"/>
</dbReference>
<dbReference type="InterPro" id="IPR022898">
    <property type="entry name" value="RNase_HII"/>
</dbReference>
<evidence type="ECO:0000256" key="15">
    <source>
        <dbReference type="PROSITE-ProRule" id="PRU01319"/>
    </source>
</evidence>